<dbReference type="Proteomes" id="UP000243626">
    <property type="component" value="Chromosome"/>
</dbReference>
<keyword evidence="3" id="KW-0804">Transcription</keyword>
<dbReference type="PANTHER" id="PTHR38445:SF9">
    <property type="entry name" value="HTH-TYPE TRANSCRIPTIONAL REPRESSOR YTRA"/>
    <property type="match status" value="1"/>
</dbReference>
<evidence type="ECO:0000313" key="6">
    <source>
        <dbReference type="Proteomes" id="UP000243626"/>
    </source>
</evidence>
<dbReference type="EMBL" id="CP136964">
    <property type="protein sequence ID" value="WOS95912.1"/>
    <property type="molecule type" value="Genomic_DNA"/>
</dbReference>
<dbReference type="InterPro" id="IPR000524">
    <property type="entry name" value="Tscrpt_reg_HTH_GntR"/>
</dbReference>
<dbReference type="Pfam" id="PF00392">
    <property type="entry name" value="GntR"/>
    <property type="match status" value="1"/>
</dbReference>
<keyword evidence="1" id="KW-0805">Transcription regulation</keyword>
<dbReference type="CDD" id="cd07377">
    <property type="entry name" value="WHTH_GntR"/>
    <property type="match status" value="1"/>
</dbReference>
<proteinExistence type="predicted"/>
<evidence type="ECO:0000256" key="3">
    <source>
        <dbReference type="ARBA" id="ARBA00023163"/>
    </source>
</evidence>
<evidence type="ECO:0000256" key="1">
    <source>
        <dbReference type="ARBA" id="ARBA00023015"/>
    </source>
</evidence>
<keyword evidence="6" id="KW-1185">Reference proteome</keyword>
<evidence type="ECO:0000256" key="2">
    <source>
        <dbReference type="ARBA" id="ARBA00023125"/>
    </source>
</evidence>
<dbReference type="GO" id="GO:0003700">
    <property type="term" value="F:DNA-binding transcription factor activity"/>
    <property type="evidence" value="ECO:0007669"/>
    <property type="project" value="InterPro"/>
</dbReference>
<dbReference type="SUPFAM" id="SSF46785">
    <property type="entry name" value="Winged helix' DNA-binding domain"/>
    <property type="match status" value="1"/>
</dbReference>
<gene>
    <name evidence="5" type="ORF">CJ229_007440</name>
</gene>
<dbReference type="Gene3D" id="1.10.10.10">
    <property type="entry name" value="Winged helix-like DNA-binding domain superfamily/Winged helix DNA-binding domain"/>
    <property type="match status" value="1"/>
</dbReference>
<dbReference type="GO" id="GO:0003677">
    <property type="term" value="F:DNA binding"/>
    <property type="evidence" value="ECO:0007669"/>
    <property type="project" value="UniProtKB-KW"/>
</dbReference>
<dbReference type="AlphaFoldDB" id="A0AAF0YMJ1"/>
<dbReference type="PROSITE" id="PS50949">
    <property type="entry name" value="HTH_GNTR"/>
    <property type="match status" value="1"/>
</dbReference>
<sequence>MFDLRFSKDTPIYEQLIDHIKEMIIKQVLLPDEKMPSVRALAGQLTISPNTIQKAYGELEQQGYIYSIPGKGSYVQEMADDTQNNQYIKELYGSFNRVVLELLHMNETKEDIKRAVDRCEV</sequence>
<evidence type="ECO:0000259" key="4">
    <source>
        <dbReference type="PROSITE" id="PS50949"/>
    </source>
</evidence>
<feature type="domain" description="HTH gntR-type" evidence="4">
    <location>
        <begin position="10"/>
        <end position="78"/>
    </location>
</feature>
<accession>A0AAF0YMJ1</accession>
<dbReference type="KEGG" id="nmy:CJ229_007440"/>
<reference evidence="6" key="1">
    <citation type="submission" date="2017-09" db="EMBL/GenBank/DDBJ databases">
        <title>Bacterial strain isolated from the female urinary microbiota.</title>
        <authorList>
            <person name="Thomas-White K."/>
            <person name="Kumar N."/>
            <person name="Forster S."/>
            <person name="Putonti C."/>
            <person name="Lawley T."/>
            <person name="Wolfe A.J."/>
        </authorList>
    </citation>
    <scope>NUCLEOTIDE SEQUENCE [LARGE SCALE GENOMIC DNA]</scope>
    <source>
        <strain evidence="6">UMB0959</strain>
    </source>
</reference>
<evidence type="ECO:0000313" key="5">
    <source>
        <dbReference type="EMBL" id="WOS95912.1"/>
    </source>
</evidence>
<organism evidence="5 6">
    <name type="scientific">Nosocomiicoccus massiliensis</name>
    <dbReference type="NCBI Taxonomy" id="1232430"/>
    <lineage>
        <taxon>Bacteria</taxon>
        <taxon>Bacillati</taxon>
        <taxon>Bacillota</taxon>
        <taxon>Bacilli</taxon>
        <taxon>Bacillales</taxon>
        <taxon>Staphylococcaceae</taxon>
        <taxon>Nosocomiicoccus</taxon>
    </lineage>
</organism>
<dbReference type="InterPro" id="IPR036390">
    <property type="entry name" value="WH_DNA-bd_sf"/>
</dbReference>
<protein>
    <submittedName>
        <fullName evidence="5">GntR family transcriptional regulator</fullName>
    </submittedName>
</protein>
<dbReference type="RefSeq" id="WP_040929525.1">
    <property type="nucleotide sequence ID" value="NZ_CABKSY010000145.1"/>
</dbReference>
<name>A0AAF0YMJ1_9STAP</name>
<dbReference type="InterPro" id="IPR036388">
    <property type="entry name" value="WH-like_DNA-bd_sf"/>
</dbReference>
<keyword evidence="2" id="KW-0238">DNA-binding</keyword>
<dbReference type="PANTHER" id="PTHR38445">
    <property type="entry name" value="HTH-TYPE TRANSCRIPTIONAL REPRESSOR YTRA"/>
    <property type="match status" value="1"/>
</dbReference>
<dbReference type="SMART" id="SM00345">
    <property type="entry name" value="HTH_GNTR"/>
    <property type="match status" value="1"/>
</dbReference>